<protein>
    <submittedName>
        <fullName evidence="3">Multidrug transporter</fullName>
    </submittedName>
</protein>
<dbReference type="PANTHER" id="PTHR36833">
    <property type="entry name" value="SLR0610 PROTEIN-RELATED"/>
    <property type="match status" value="1"/>
</dbReference>
<gene>
    <name evidence="2" type="ORF">AP3564_11035</name>
    <name evidence="3" type="ORF">AZI98_00795</name>
</gene>
<feature type="transmembrane region" description="Helical" evidence="1">
    <location>
        <begin position="116"/>
        <end position="135"/>
    </location>
</feature>
<keyword evidence="1" id="KW-0472">Membrane</keyword>
<dbReference type="STRING" id="33936.AZI98_00795"/>
<reference evidence="2 5" key="2">
    <citation type="submission" date="2016-10" db="EMBL/GenBank/DDBJ databases">
        <title>The whole genome sequencing and assembly of Aeribacillus pallidus KCTC3564 strain.</title>
        <authorList>
            <person name="Lee Y.-J."/>
            <person name="Park M.-K."/>
            <person name="Yi H."/>
            <person name="Bahn Y.-S."/>
            <person name="Kim J.F."/>
            <person name="Lee D.-W."/>
        </authorList>
    </citation>
    <scope>NUCLEOTIDE SEQUENCE [LARGE SCALE GENOMIC DNA]</scope>
    <source>
        <strain evidence="2 5">KCTC3564</strain>
    </source>
</reference>
<dbReference type="Proteomes" id="UP000076476">
    <property type="component" value="Unassembled WGS sequence"/>
</dbReference>
<dbReference type="Proteomes" id="UP000214606">
    <property type="component" value="Chromosome"/>
</dbReference>
<evidence type="ECO:0000256" key="1">
    <source>
        <dbReference type="SAM" id="Phobius"/>
    </source>
</evidence>
<organism evidence="3 4">
    <name type="scientific">Aeribacillus pallidus</name>
    <dbReference type="NCBI Taxonomy" id="33936"/>
    <lineage>
        <taxon>Bacteria</taxon>
        <taxon>Bacillati</taxon>
        <taxon>Bacillota</taxon>
        <taxon>Bacilli</taxon>
        <taxon>Bacillales</taxon>
        <taxon>Bacillaceae</taxon>
        <taxon>Aeribacillus</taxon>
    </lineage>
</organism>
<proteinExistence type="predicted"/>
<keyword evidence="1" id="KW-0812">Transmembrane</keyword>
<dbReference type="KEGG" id="apak:AP3564_11035"/>
<sequence length="262" mass="30648">MKRHWRIFCEFFRTCLVEELEYRSEFLGNFLSSLFGIGMAILTIQVFFYQTDNLGGWKYADVLLLLGIFNTLQGLIDFALRPNMSRLLQHIRMGTFDYVLTKPVDSMFYVSFRHLVFWRLIDVLLGIGLIIYALIQKHYMPTIMDAVMFFISIGSSLVLIYALWMMLMTTSFWVIRIDDLSFVFNSFFETTRFPIGMYRGWLRIVLTYILPAAFITSTPALSLLGKWNGMTTILSVVLAGLFLWISRRFWRYALRSYTSASS</sequence>
<dbReference type="RefSeq" id="WP_063386393.1">
    <property type="nucleotide sequence ID" value="NZ_CP017703.1"/>
</dbReference>
<evidence type="ECO:0000313" key="3">
    <source>
        <dbReference type="EMBL" id="KZN97894.1"/>
    </source>
</evidence>
<keyword evidence="4" id="KW-1185">Reference proteome</keyword>
<feature type="transmembrane region" description="Helical" evidence="1">
    <location>
        <begin position="62"/>
        <end position="80"/>
    </location>
</feature>
<dbReference type="Pfam" id="PF06182">
    <property type="entry name" value="ABC2_membrane_6"/>
    <property type="match status" value="1"/>
</dbReference>
<dbReference type="GeneID" id="301125536"/>
<dbReference type="EMBL" id="CP017703">
    <property type="protein sequence ID" value="ASS90683.1"/>
    <property type="molecule type" value="Genomic_DNA"/>
</dbReference>
<reference evidence="3 4" key="1">
    <citation type="submission" date="2016-04" db="EMBL/GenBank/DDBJ databases">
        <title>Draft genome sequence of Aeribacillus pallidus 8m3 from petroleum reservoir.</title>
        <authorList>
            <person name="Poltaraus A.B."/>
            <person name="Nazina T.N."/>
            <person name="Tourova T.P."/>
            <person name="Malakho S.M."/>
            <person name="Korshunova A.V."/>
            <person name="Sokolova D.S."/>
        </authorList>
    </citation>
    <scope>NUCLEOTIDE SEQUENCE [LARGE SCALE GENOMIC DNA]</scope>
    <source>
        <strain evidence="3 4">8m3</strain>
    </source>
</reference>
<dbReference type="AlphaFoldDB" id="A0A165Z673"/>
<feature type="transmembrane region" description="Helical" evidence="1">
    <location>
        <begin position="201"/>
        <end position="221"/>
    </location>
</feature>
<keyword evidence="1" id="KW-1133">Transmembrane helix</keyword>
<feature type="transmembrane region" description="Helical" evidence="1">
    <location>
        <begin position="147"/>
        <end position="167"/>
    </location>
</feature>
<evidence type="ECO:0000313" key="5">
    <source>
        <dbReference type="Proteomes" id="UP000214606"/>
    </source>
</evidence>
<feature type="transmembrane region" description="Helical" evidence="1">
    <location>
        <begin position="227"/>
        <end position="245"/>
    </location>
</feature>
<dbReference type="PANTHER" id="PTHR36833:SF2">
    <property type="entry name" value="SLR0610 PROTEIN"/>
    <property type="match status" value="1"/>
</dbReference>
<evidence type="ECO:0000313" key="4">
    <source>
        <dbReference type="Proteomes" id="UP000076476"/>
    </source>
</evidence>
<evidence type="ECO:0000313" key="2">
    <source>
        <dbReference type="EMBL" id="ASS90683.1"/>
    </source>
</evidence>
<name>A0A165Z673_9BACI</name>
<accession>A0A163XZF4</accession>
<dbReference type="OrthoDB" id="3818833at2"/>
<feature type="transmembrane region" description="Helical" evidence="1">
    <location>
        <begin position="30"/>
        <end position="50"/>
    </location>
</feature>
<dbReference type="InterPro" id="IPR010390">
    <property type="entry name" value="ABC-2_transporter-like"/>
</dbReference>
<accession>A0A165Z673</accession>
<dbReference type="EMBL" id="LWBR01000003">
    <property type="protein sequence ID" value="KZN97894.1"/>
    <property type="molecule type" value="Genomic_DNA"/>
</dbReference>